<dbReference type="GO" id="GO:0020037">
    <property type="term" value="F:heme binding"/>
    <property type="evidence" value="ECO:0007669"/>
    <property type="project" value="InterPro"/>
</dbReference>
<feature type="binding site" description="covalent" evidence="4">
    <location>
        <position position="350"/>
    </location>
    <ligand>
        <name>heme c</name>
        <dbReference type="ChEBI" id="CHEBI:61717"/>
        <label>3</label>
    </ligand>
</feature>
<feature type="binding site" description="covalent" evidence="4">
    <location>
        <position position="353"/>
    </location>
    <ligand>
        <name>heme c</name>
        <dbReference type="ChEBI" id="CHEBI:61717"/>
        <label>3</label>
    </ligand>
</feature>
<feature type="binding site" description="covalent" evidence="4">
    <location>
        <position position="77"/>
    </location>
    <ligand>
        <name>heme c</name>
        <dbReference type="ChEBI" id="CHEBI:61717"/>
        <label>1</label>
    </ligand>
</feature>
<feature type="domain" description="Cytochrome c" evidence="7">
    <location>
        <begin position="337"/>
        <end position="427"/>
    </location>
</feature>
<dbReference type="InterPro" id="IPR014353">
    <property type="entry name" value="Membr-bd_ADH_cyt_c"/>
</dbReference>
<evidence type="ECO:0000256" key="6">
    <source>
        <dbReference type="SAM" id="Phobius"/>
    </source>
</evidence>
<dbReference type="Pfam" id="PF00034">
    <property type="entry name" value="Cytochrom_C"/>
    <property type="match status" value="2"/>
</dbReference>
<protein>
    <submittedName>
        <fullName evidence="8">Dehydrogenase</fullName>
    </submittedName>
</protein>
<feature type="binding site" description="axial binding residue" evidence="5">
    <location>
        <position position="225"/>
    </location>
    <ligand>
        <name>heme c</name>
        <dbReference type="ChEBI" id="CHEBI:61717"/>
        <label>2</label>
    </ligand>
    <ligandPart>
        <name>Fe</name>
        <dbReference type="ChEBI" id="CHEBI:18248"/>
    </ligandPart>
</feature>
<feature type="binding site" description="axial binding residue" evidence="5">
    <location>
        <position position="78"/>
    </location>
    <ligand>
        <name>heme c</name>
        <dbReference type="ChEBI" id="CHEBI:61717"/>
        <label>1</label>
    </ligand>
    <ligandPart>
        <name>Fe</name>
        <dbReference type="ChEBI" id="CHEBI:18248"/>
    </ligandPart>
</feature>
<feature type="domain" description="Cytochrome c" evidence="7">
    <location>
        <begin position="206"/>
        <end position="313"/>
    </location>
</feature>
<feature type="binding site" description="covalent" evidence="4">
    <location>
        <position position="224"/>
    </location>
    <ligand>
        <name>heme c</name>
        <dbReference type="ChEBI" id="CHEBI:61717"/>
        <label>2</label>
    </ligand>
</feature>
<keyword evidence="1 4" id="KW-0349">Heme</keyword>
<comment type="caution">
    <text evidence="8">The sequence shown here is derived from an EMBL/GenBank/DDBJ whole genome shotgun (WGS) entry which is preliminary data.</text>
</comment>
<dbReference type="RefSeq" id="WP_109217992.1">
    <property type="nucleotide sequence ID" value="NZ_QEWW01000009.1"/>
</dbReference>
<dbReference type="EMBL" id="QEWW01000009">
    <property type="protein sequence ID" value="PWD83704.1"/>
    <property type="molecule type" value="Genomic_DNA"/>
</dbReference>
<keyword evidence="6" id="KW-0472">Membrane</keyword>
<evidence type="ECO:0000256" key="4">
    <source>
        <dbReference type="PIRSR" id="PIRSR000018-50"/>
    </source>
</evidence>
<dbReference type="PANTHER" id="PTHR35008">
    <property type="entry name" value="BLL4482 PROTEIN-RELATED"/>
    <property type="match status" value="1"/>
</dbReference>
<feature type="binding site" description="covalent" evidence="4">
    <location>
        <position position="221"/>
    </location>
    <ligand>
        <name>heme c</name>
        <dbReference type="ChEBI" id="CHEBI:61717"/>
        <label>2</label>
    </ligand>
</feature>
<dbReference type="PIRSF" id="PIRSF000018">
    <property type="entry name" value="Mb_ADH_cyt_c"/>
    <property type="match status" value="1"/>
</dbReference>
<evidence type="ECO:0000256" key="5">
    <source>
        <dbReference type="PIRSR" id="PIRSR000018-51"/>
    </source>
</evidence>
<sequence>MRYVEDIDYYRRSKQKGSLKRWLIWLLLLLIILAVLILIGVFRQDSVTTKGTLSEAEMEALIPKGRELALAGDCFGCHTREGGEMGAGGVPITMAPLGTIYSTNITPDKRYGIGNYTREDFHRALKDGVGKERGNLYPAMPYVFTHITTDEDIDALYAYLMSIPPLAIPNAQNSGVFAWPVRPFLNFWTLFNFPDRLAPHDPNRSEVWNRGAYLVEGLAHCGACHSPRNFMMGVDFKAALTGGFEDGLAIPDITAETLAKRGYSLEDLTEYLATGIAPEGDSFAGMETVTHFSTSQMNRQDVIAMATYLLTDKGGKILSPKRSPIMTNQIIGAMKQADLVAGRENYLAACATCHGIEGKGIPHVAPALEGDAIVMMENPQTLIAVVLNGIPTTSYSNGERMYAMPGFEGALTAKEIADLLNWVRAEWGGIEKPIKADQVAPQGESLLHL</sequence>
<comment type="cofactor">
    <cofactor evidence="4">
        <name>heme c</name>
        <dbReference type="ChEBI" id="CHEBI:61717"/>
    </cofactor>
    <text evidence="4">Binds 3 heme c groups covalently per subunit.</text>
</comment>
<dbReference type="GO" id="GO:0016020">
    <property type="term" value="C:membrane"/>
    <property type="evidence" value="ECO:0007669"/>
    <property type="project" value="InterPro"/>
</dbReference>
<gene>
    <name evidence="8" type="ORF">DC077_09355</name>
</gene>
<reference evidence="9" key="1">
    <citation type="submission" date="2018-05" db="EMBL/GenBank/DDBJ databases">
        <title>Ignatzschineria dubaiensis sp. nov., isolated from necrotic foot tissues of dromedaries (Camelus dromedarius) and associated maggots in Dubai, United Arab Emirates.</title>
        <authorList>
            <person name="Tsang C.C."/>
            <person name="Tang J.Y.M."/>
            <person name="Fong J.Y.H."/>
            <person name="Kinne J."/>
            <person name="Lee H.H."/>
            <person name="Joseph M."/>
            <person name="Jose S."/>
            <person name="Schuster R.K."/>
            <person name="Tang Y."/>
            <person name="Sivakumar S."/>
            <person name="Chen J.H.K."/>
            <person name="Teng J.L.L."/>
            <person name="Lau S.K.P."/>
            <person name="Wernery U."/>
            <person name="Woo P.C.Y."/>
        </authorList>
    </citation>
    <scope>NUCLEOTIDE SEQUENCE [LARGE SCALE GENOMIC DNA]</scope>
    <source>
        <strain evidence="9">UAE-HKU57</strain>
    </source>
</reference>
<name>A0A2U2AL09_9GAMM</name>
<dbReference type="AlphaFoldDB" id="A0A2U2AL09"/>
<dbReference type="GO" id="GO:0005506">
    <property type="term" value="F:iron ion binding"/>
    <property type="evidence" value="ECO:0007669"/>
    <property type="project" value="InterPro"/>
</dbReference>
<dbReference type="InterPro" id="IPR051459">
    <property type="entry name" value="Cytochrome_c-type_DH"/>
</dbReference>
<evidence type="ECO:0000256" key="3">
    <source>
        <dbReference type="ARBA" id="ARBA00023004"/>
    </source>
</evidence>
<proteinExistence type="predicted"/>
<keyword evidence="2 5" id="KW-0479">Metal-binding</keyword>
<dbReference type="Proteomes" id="UP000245059">
    <property type="component" value="Unassembled WGS sequence"/>
</dbReference>
<organism evidence="8 9">
    <name type="scientific">Ignatzschineria cameli</name>
    <dbReference type="NCBI Taxonomy" id="2182793"/>
    <lineage>
        <taxon>Bacteria</taxon>
        <taxon>Pseudomonadati</taxon>
        <taxon>Pseudomonadota</taxon>
        <taxon>Gammaproteobacteria</taxon>
        <taxon>Cardiobacteriales</taxon>
        <taxon>Ignatzschineriaceae</taxon>
        <taxon>Ignatzschineria</taxon>
    </lineage>
</organism>
<keyword evidence="6" id="KW-0812">Transmembrane</keyword>
<evidence type="ECO:0000259" key="7">
    <source>
        <dbReference type="PROSITE" id="PS51007"/>
    </source>
</evidence>
<dbReference type="InterPro" id="IPR036909">
    <property type="entry name" value="Cyt_c-like_dom_sf"/>
</dbReference>
<keyword evidence="6" id="KW-1133">Transmembrane helix</keyword>
<dbReference type="InterPro" id="IPR009056">
    <property type="entry name" value="Cyt_c-like_dom"/>
</dbReference>
<dbReference type="GO" id="GO:0009055">
    <property type="term" value="F:electron transfer activity"/>
    <property type="evidence" value="ECO:0007669"/>
    <property type="project" value="InterPro"/>
</dbReference>
<feature type="domain" description="Cytochrome c" evidence="7">
    <location>
        <begin position="60"/>
        <end position="164"/>
    </location>
</feature>
<dbReference type="SUPFAM" id="SSF46626">
    <property type="entry name" value="Cytochrome c"/>
    <property type="match status" value="3"/>
</dbReference>
<feature type="binding site" description="covalent" evidence="4">
    <location>
        <position position="74"/>
    </location>
    <ligand>
        <name>heme c</name>
        <dbReference type="ChEBI" id="CHEBI:61717"/>
        <label>1</label>
    </ligand>
</feature>
<keyword evidence="3 5" id="KW-0408">Iron</keyword>
<accession>A0A2U2AL09</accession>
<dbReference type="PROSITE" id="PS51007">
    <property type="entry name" value="CYTC"/>
    <property type="match status" value="3"/>
</dbReference>
<evidence type="ECO:0000313" key="8">
    <source>
        <dbReference type="EMBL" id="PWD83704.1"/>
    </source>
</evidence>
<evidence type="ECO:0000313" key="9">
    <source>
        <dbReference type="Proteomes" id="UP000245059"/>
    </source>
</evidence>
<feature type="binding site" description="axial binding residue" evidence="5">
    <location>
        <position position="354"/>
    </location>
    <ligand>
        <name>heme c</name>
        <dbReference type="ChEBI" id="CHEBI:61717"/>
        <label>3</label>
    </ligand>
    <ligandPart>
        <name>Fe</name>
        <dbReference type="ChEBI" id="CHEBI:18248"/>
    </ligandPart>
</feature>
<dbReference type="PANTHER" id="PTHR35008:SF4">
    <property type="entry name" value="BLL4482 PROTEIN"/>
    <property type="match status" value="1"/>
</dbReference>
<dbReference type="Gene3D" id="1.10.760.10">
    <property type="entry name" value="Cytochrome c-like domain"/>
    <property type="match status" value="2"/>
</dbReference>
<evidence type="ECO:0000256" key="2">
    <source>
        <dbReference type="ARBA" id="ARBA00022723"/>
    </source>
</evidence>
<feature type="transmembrane region" description="Helical" evidence="6">
    <location>
        <begin position="21"/>
        <end position="42"/>
    </location>
</feature>
<dbReference type="GO" id="GO:0016614">
    <property type="term" value="F:oxidoreductase activity, acting on CH-OH group of donors"/>
    <property type="evidence" value="ECO:0007669"/>
    <property type="project" value="InterPro"/>
</dbReference>
<evidence type="ECO:0000256" key="1">
    <source>
        <dbReference type="ARBA" id="ARBA00022617"/>
    </source>
</evidence>